<dbReference type="STRING" id="37360.A0A0G4IR37"/>
<evidence type="ECO:0008006" key="9">
    <source>
        <dbReference type="Google" id="ProtNLM"/>
    </source>
</evidence>
<keyword evidence="7" id="KW-1185">Reference proteome</keyword>
<feature type="compositionally biased region" description="Basic and acidic residues" evidence="2">
    <location>
        <begin position="230"/>
        <end position="247"/>
    </location>
</feature>
<protein>
    <recommendedName>
        <fullName evidence="9">SAM domain-containing protein</fullName>
    </recommendedName>
</protein>
<dbReference type="InterPro" id="IPR001660">
    <property type="entry name" value="SAM"/>
</dbReference>
<dbReference type="AlphaFoldDB" id="A0A0G4IR37"/>
<dbReference type="Pfam" id="PF00536">
    <property type="entry name" value="SAM_1"/>
    <property type="match status" value="1"/>
</dbReference>
<dbReference type="InterPro" id="IPR012677">
    <property type="entry name" value="Nucleotide-bd_a/b_plait_sf"/>
</dbReference>
<geneLocation type="mitochondrion" evidence="6"/>
<reference evidence="6 8" key="2">
    <citation type="submission" date="2018-03" db="EMBL/GenBank/DDBJ databases">
        <authorList>
            <person name="Fogelqvist J."/>
        </authorList>
    </citation>
    <scope>NUCLEOTIDE SEQUENCE [LARGE SCALE GENOMIC DNA]</scope>
</reference>
<dbReference type="InterPro" id="IPR035979">
    <property type="entry name" value="RBD_domain_sf"/>
</dbReference>
<accession>A0A0G4IR37</accession>
<organism evidence="5 7">
    <name type="scientific">Plasmodiophora brassicae</name>
    <name type="common">Clubroot disease agent</name>
    <dbReference type="NCBI Taxonomy" id="37360"/>
    <lineage>
        <taxon>Eukaryota</taxon>
        <taxon>Sar</taxon>
        <taxon>Rhizaria</taxon>
        <taxon>Endomyxa</taxon>
        <taxon>Phytomyxea</taxon>
        <taxon>Plasmodiophorida</taxon>
        <taxon>Plasmodiophoridae</taxon>
        <taxon>Plasmodiophora</taxon>
    </lineage>
</organism>
<evidence type="ECO:0000313" key="8">
    <source>
        <dbReference type="Proteomes" id="UP000290189"/>
    </source>
</evidence>
<dbReference type="InterPro" id="IPR013761">
    <property type="entry name" value="SAM/pointed_sf"/>
</dbReference>
<name>A0A0G4IR37_PLABS</name>
<keyword evidence="6" id="KW-0496">Mitochondrion</keyword>
<dbReference type="EMBL" id="OVEO01000008">
    <property type="protein sequence ID" value="SPQ97939.1"/>
    <property type="molecule type" value="Genomic_DNA"/>
</dbReference>
<dbReference type="SMART" id="SM00454">
    <property type="entry name" value="SAM"/>
    <property type="match status" value="1"/>
</dbReference>
<dbReference type="SUPFAM" id="SSF54928">
    <property type="entry name" value="RNA-binding domain, RBD"/>
    <property type="match status" value="1"/>
</dbReference>
<evidence type="ECO:0000259" key="4">
    <source>
        <dbReference type="PROSITE" id="PS50105"/>
    </source>
</evidence>
<dbReference type="CDD" id="cd00590">
    <property type="entry name" value="RRM_SF"/>
    <property type="match status" value="2"/>
</dbReference>
<evidence type="ECO:0000256" key="2">
    <source>
        <dbReference type="SAM" id="MobiDB-lite"/>
    </source>
</evidence>
<dbReference type="Proteomes" id="UP000290189">
    <property type="component" value="Unassembled WGS sequence"/>
</dbReference>
<feature type="compositionally biased region" description="Low complexity" evidence="2">
    <location>
        <begin position="186"/>
        <end position="201"/>
    </location>
</feature>
<feature type="domain" description="RRM" evidence="3">
    <location>
        <begin position="24"/>
        <end position="100"/>
    </location>
</feature>
<evidence type="ECO:0000313" key="6">
    <source>
        <dbReference type="EMBL" id="SPQ97939.1"/>
    </source>
</evidence>
<dbReference type="GO" id="GO:0003723">
    <property type="term" value="F:RNA binding"/>
    <property type="evidence" value="ECO:0007669"/>
    <property type="project" value="UniProtKB-UniRule"/>
</dbReference>
<evidence type="ECO:0000259" key="3">
    <source>
        <dbReference type="PROSITE" id="PS50102"/>
    </source>
</evidence>
<dbReference type="InterPro" id="IPR050907">
    <property type="entry name" value="SRSF"/>
</dbReference>
<dbReference type="PROSITE" id="PS50105">
    <property type="entry name" value="SAM_DOMAIN"/>
    <property type="match status" value="1"/>
</dbReference>
<dbReference type="Pfam" id="PF00076">
    <property type="entry name" value="RRM_1"/>
    <property type="match status" value="2"/>
</dbReference>
<gene>
    <name evidence="5" type="ORF">PBRA_000987</name>
    <name evidence="6" type="ORF">PLBR_LOCUS5154</name>
</gene>
<dbReference type="Gene3D" id="1.10.150.50">
    <property type="entry name" value="Transcription Factor, Ets-1"/>
    <property type="match status" value="1"/>
</dbReference>
<feature type="domain" description="SAM" evidence="4">
    <location>
        <begin position="288"/>
        <end position="341"/>
    </location>
</feature>
<evidence type="ECO:0000313" key="5">
    <source>
        <dbReference type="EMBL" id="CEO97642.1"/>
    </source>
</evidence>
<dbReference type="PANTHER" id="PTHR23147">
    <property type="entry name" value="SERINE/ARGININE RICH SPLICING FACTOR"/>
    <property type="match status" value="1"/>
</dbReference>
<sequence length="352" mass="39541">MSARTAAASRVGRPRRSARPGGPCRLFVAPIPDRVGWAKLERDIRSVFGRFGTIARVVVHKRFAFVAFDRGESAQAAIDELHGTYLFGQLRRSTVELAGNRAREGSDRSCDEREVWVTPMPEHRPEETIIADLHDTFGAYGTVEQIRLRHRCAIIRFSDACGARAARYALDGWMYIGRRVRVDLTSSEGRVGSDSSSSLPGLIVDSDDDDDDEDTDTDARRLSEGFSRLHHADLPRSDSSECPERFGTDVPRGHRNPLSRASPEVQPTALEALPEARPAPPRRTELEFVDAQVDAFLSRFGFSDWIDVFRKEEIDIDSLYELTDDSLKVLGFSKMGQRLRFQRLARRHLDGA</sequence>
<proteinExistence type="predicted"/>
<reference evidence="5 7" key="1">
    <citation type="submission" date="2015-02" db="EMBL/GenBank/DDBJ databases">
        <authorList>
            <person name="Chooi Y.-H."/>
        </authorList>
    </citation>
    <scope>NUCLEOTIDE SEQUENCE [LARGE SCALE GENOMIC DNA]</scope>
    <source>
        <strain evidence="5">E3</strain>
    </source>
</reference>
<dbReference type="CDD" id="cd09487">
    <property type="entry name" value="SAM_superfamily"/>
    <property type="match status" value="1"/>
</dbReference>
<dbReference type="PROSITE" id="PS50102">
    <property type="entry name" value="RRM"/>
    <property type="match status" value="2"/>
</dbReference>
<dbReference type="SUPFAM" id="SSF47769">
    <property type="entry name" value="SAM/Pointed domain"/>
    <property type="match status" value="1"/>
</dbReference>
<evidence type="ECO:0000313" key="7">
    <source>
        <dbReference type="Proteomes" id="UP000039324"/>
    </source>
</evidence>
<feature type="compositionally biased region" description="Acidic residues" evidence="2">
    <location>
        <begin position="205"/>
        <end position="216"/>
    </location>
</feature>
<feature type="region of interest" description="Disordered" evidence="2">
    <location>
        <begin position="186"/>
        <end position="266"/>
    </location>
</feature>
<dbReference type="InterPro" id="IPR000504">
    <property type="entry name" value="RRM_dom"/>
</dbReference>
<dbReference type="Gene3D" id="3.30.70.330">
    <property type="match status" value="2"/>
</dbReference>
<dbReference type="Proteomes" id="UP000039324">
    <property type="component" value="Unassembled WGS sequence"/>
</dbReference>
<keyword evidence="1" id="KW-0694">RNA-binding</keyword>
<evidence type="ECO:0000256" key="1">
    <source>
        <dbReference type="PROSITE-ProRule" id="PRU00176"/>
    </source>
</evidence>
<dbReference type="EMBL" id="CDSF01000079">
    <property type="protein sequence ID" value="CEO97642.1"/>
    <property type="molecule type" value="Genomic_DNA"/>
</dbReference>
<dbReference type="OrthoDB" id="407442at2759"/>
<dbReference type="SMART" id="SM00360">
    <property type="entry name" value="RRM"/>
    <property type="match status" value="2"/>
</dbReference>
<feature type="domain" description="RRM" evidence="3">
    <location>
        <begin position="113"/>
        <end position="187"/>
    </location>
</feature>